<dbReference type="GO" id="GO:0031012">
    <property type="term" value="C:extracellular matrix"/>
    <property type="evidence" value="ECO:0007669"/>
    <property type="project" value="TreeGrafter"/>
</dbReference>
<evidence type="ECO:0000256" key="2">
    <source>
        <dbReference type="ARBA" id="ARBA00023180"/>
    </source>
</evidence>
<dbReference type="PANTHER" id="PTHR11339">
    <property type="entry name" value="EXTRACELLULAR MATRIX GLYCOPROTEIN RELATED"/>
    <property type="match status" value="1"/>
</dbReference>
<dbReference type="AlphaFoldDB" id="A0A9Q1ILI2"/>
<gene>
    <name evidence="5" type="ORF">SKAU_G00315770</name>
</gene>
<dbReference type="EMBL" id="JAINUF010000013">
    <property type="protein sequence ID" value="KAJ8344248.1"/>
    <property type="molecule type" value="Genomic_DNA"/>
</dbReference>
<evidence type="ECO:0000259" key="4">
    <source>
        <dbReference type="PROSITE" id="PS51233"/>
    </source>
</evidence>
<dbReference type="Proteomes" id="UP001152622">
    <property type="component" value="Chromosome 13"/>
</dbReference>
<dbReference type="InterPro" id="IPR001846">
    <property type="entry name" value="VWF_type-D"/>
</dbReference>
<feature type="signal peptide" evidence="3">
    <location>
        <begin position="1"/>
        <end position="25"/>
    </location>
</feature>
<dbReference type="Pfam" id="PF00094">
    <property type="entry name" value="VWD"/>
    <property type="match status" value="1"/>
</dbReference>
<keyword evidence="3" id="KW-0732">Signal</keyword>
<dbReference type="Pfam" id="PF01826">
    <property type="entry name" value="TIL"/>
    <property type="match status" value="1"/>
</dbReference>
<dbReference type="FunFam" id="2.10.25.10:FF:000674">
    <property type="entry name" value="Mucin-2"/>
    <property type="match status" value="1"/>
</dbReference>
<dbReference type="Gene3D" id="2.10.25.10">
    <property type="entry name" value="Laminin"/>
    <property type="match status" value="1"/>
</dbReference>
<dbReference type="OrthoDB" id="160294at2759"/>
<sequence length="405" mass="44764">MGTPRQILRLLAWTLLSVGLTGVSPAHNGQVCSTWGNYHFKTFDGDVFQVPSTCNFVLSSLCKSDYEEFNIQMRRQVVNGLPTISKITMKLDGTVVELLKGSILINKAKVKLPFSRFGVLIEPTPAYIKITSKLGLVAMWNEDDSFLKRACEQLLSGRAFSSCQDLVASDYFLKACISDLCHCDQSSSSFCLCNTISEYSRQCVHAGGRPQQWRTQQFCNQVTVFKPSTFYVIVQTSYGLQLRIQLVPVMQVYITLNPSNKGTTCGLCGNFNNVQADDFKSTSGLVEGTAAAFANTWKARASCTDVKRSFENPCSLSVDNEKYTTCPSTMVFAYSMTNCKRTCRSLSEPDYTCQVDFLPVDGCGCAKGTYMNQENQCVPPTSCPCYYKGAEVVPGETVIKNGATW</sequence>
<reference evidence="5" key="1">
    <citation type="journal article" date="2023" name="Science">
        <title>Genome structures resolve the early diversification of teleost fishes.</title>
        <authorList>
            <person name="Parey E."/>
            <person name="Louis A."/>
            <person name="Montfort J."/>
            <person name="Bouchez O."/>
            <person name="Roques C."/>
            <person name="Iampietro C."/>
            <person name="Lluch J."/>
            <person name="Castinel A."/>
            <person name="Donnadieu C."/>
            <person name="Desvignes T."/>
            <person name="Floi Bucao C."/>
            <person name="Jouanno E."/>
            <person name="Wen M."/>
            <person name="Mejri S."/>
            <person name="Dirks R."/>
            <person name="Jansen H."/>
            <person name="Henkel C."/>
            <person name="Chen W.J."/>
            <person name="Zahm M."/>
            <person name="Cabau C."/>
            <person name="Klopp C."/>
            <person name="Thompson A.W."/>
            <person name="Robinson-Rechavi M."/>
            <person name="Braasch I."/>
            <person name="Lecointre G."/>
            <person name="Bobe J."/>
            <person name="Postlethwait J.H."/>
            <person name="Berthelot C."/>
            <person name="Roest Crollius H."/>
            <person name="Guiguen Y."/>
        </authorList>
    </citation>
    <scope>NUCLEOTIDE SEQUENCE</scope>
    <source>
        <strain evidence="5">WJC10195</strain>
    </source>
</reference>
<proteinExistence type="predicted"/>
<keyword evidence="1" id="KW-1015">Disulfide bond</keyword>
<dbReference type="SUPFAM" id="SSF57567">
    <property type="entry name" value="Serine protease inhibitors"/>
    <property type="match status" value="1"/>
</dbReference>
<dbReference type="Pfam" id="PF08742">
    <property type="entry name" value="C8"/>
    <property type="match status" value="1"/>
</dbReference>
<keyword evidence="2" id="KW-0325">Glycoprotein</keyword>
<comment type="caution">
    <text evidence="5">The sequence shown here is derived from an EMBL/GenBank/DDBJ whole genome shotgun (WGS) entry which is preliminary data.</text>
</comment>
<keyword evidence="6" id="KW-1185">Reference proteome</keyword>
<organism evidence="5 6">
    <name type="scientific">Synaphobranchus kaupii</name>
    <name type="common">Kaup's arrowtooth eel</name>
    <dbReference type="NCBI Taxonomy" id="118154"/>
    <lineage>
        <taxon>Eukaryota</taxon>
        <taxon>Metazoa</taxon>
        <taxon>Chordata</taxon>
        <taxon>Craniata</taxon>
        <taxon>Vertebrata</taxon>
        <taxon>Euteleostomi</taxon>
        <taxon>Actinopterygii</taxon>
        <taxon>Neopterygii</taxon>
        <taxon>Teleostei</taxon>
        <taxon>Anguilliformes</taxon>
        <taxon>Synaphobranchidae</taxon>
        <taxon>Synaphobranchus</taxon>
    </lineage>
</organism>
<dbReference type="InterPro" id="IPR050780">
    <property type="entry name" value="Mucin_vWF_Thrombospondin_sf"/>
</dbReference>
<accession>A0A9Q1ILI2</accession>
<feature type="chain" id="PRO_5040241965" description="VWFD domain-containing protein" evidence="3">
    <location>
        <begin position="26"/>
        <end position="405"/>
    </location>
</feature>
<dbReference type="PROSITE" id="PS51233">
    <property type="entry name" value="VWFD"/>
    <property type="match status" value="1"/>
</dbReference>
<dbReference type="InterPro" id="IPR014853">
    <property type="entry name" value="VWF/SSPO/ZAN-like_Cys-rich_dom"/>
</dbReference>
<dbReference type="SMART" id="SM00216">
    <property type="entry name" value="VWD"/>
    <property type="match status" value="1"/>
</dbReference>
<dbReference type="GO" id="GO:0005615">
    <property type="term" value="C:extracellular space"/>
    <property type="evidence" value="ECO:0007669"/>
    <property type="project" value="TreeGrafter"/>
</dbReference>
<name>A0A9Q1ILI2_SYNKA</name>
<evidence type="ECO:0000313" key="5">
    <source>
        <dbReference type="EMBL" id="KAJ8344248.1"/>
    </source>
</evidence>
<dbReference type="InterPro" id="IPR002919">
    <property type="entry name" value="TIL_dom"/>
</dbReference>
<evidence type="ECO:0000256" key="1">
    <source>
        <dbReference type="ARBA" id="ARBA00023157"/>
    </source>
</evidence>
<dbReference type="InterPro" id="IPR036084">
    <property type="entry name" value="Ser_inhib-like_sf"/>
</dbReference>
<protein>
    <recommendedName>
        <fullName evidence="4">VWFD domain-containing protein</fullName>
    </recommendedName>
</protein>
<dbReference type="CDD" id="cd19941">
    <property type="entry name" value="TIL"/>
    <property type="match status" value="1"/>
</dbReference>
<feature type="domain" description="VWFD" evidence="4">
    <location>
        <begin position="30"/>
        <end position="304"/>
    </location>
</feature>
<evidence type="ECO:0000313" key="6">
    <source>
        <dbReference type="Proteomes" id="UP001152622"/>
    </source>
</evidence>
<evidence type="ECO:0000256" key="3">
    <source>
        <dbReference type="SAM" id="SignalP"/>
    </source>
</evidence>
<dbReference type="PANTHER" id="PTHR11339:SF371">
    <property type="entry name" value="MUCIN-2"/>
    <property type="match status" value="1"/>
</dbReference>
<dbReference type="SMART" id="SM00832">
    <property type="entry name" value="C8"/>
    <property type="match status" value="1"/>
</dbReference>